<evidence type="ECO:0000313" key="1">
    <source>
        <dbReference type="EMBL" id="HDL59908.1"/>
    </source>
</evidence>
<protein>
    <submittedName>
        <fullName evidence="1">Amino acid ABC transporter substrate-binding protein</fullName>
    </submittedName>
</protein>
<dbReference type="CDD" id="cd06268">
    <property type="entry name" value="PBP1_ABC_transporter_LIVBP-like"/>
    <property type="match status" value="1"/>
</dbReference>
<comment type="caution">
    <text evidence="1">The sequence shown here is derived from an EMBL/GenBank/DDBJ whole genome shotgun (WGS) entry which is preliminary data.</text>
</comment>
<sequence length="489" mass="57195">MKFLFPFFLIFSIFGEPREIKEAYNFYEMKEYRKCINRILSYSKYFKNTKALALLTVSYTRLGEHDSSLYYYELLKKRDGEMLNFEGASFYAGLSYEKLGHPDRAIFAYYRAVYGEKEQDAALLRLSSLLGLKPEILKRLRDTNRLGKLFRRGIIYLFVPQGRLYELGEEFIRGFQMSFKGKFEVLNEKDFYSINDINNICCAVGPLSSRYMFYLSQQLEAAIPVFSPVAVYIPPETLNFIYTPYRIYELEIKKLVDYLINQLGYVYFGLIFNKNAEGYLWQRLFSKELEKNYGKVLFEIEYGDSTLPDSVFETVDTTLLDGIFVPGGDKRALFMASRARVMFPEVPVFGLSLWKGVFETGAFSLENFMFSSLPLTFRDIIKLNNKREEFKNKYYELYNYVPTYIAMRGYDCGLILNKVVAGKREISPAEILLGLKDLKYFQGLSSDWVFTEDIPLEIYYLKRGKLYKKEAGNEERKTREESPQKGGIE</sequence>
<proteinExistence type="predicted"/>
<dbReference type="AlphaFoldDB" id="A0A7V0LTE2"/>
<dbReference type="InterPro" id="IPR011990">
    <property type="entry name" value="TPR-like_helical_dom_sf"/>
</dbReference>
<dbReference type="SUPFAM" id="SSF53822">
    <property type="entry name" value="Periplasmic binding protein-like I"/>
    <property type="match status" value="1"/>
</dbReference>
<gene>
    <name evidence="1" type="ORF">ENH14_00470</name>
</gene>
<name>A0A7V0LTE2_UNCW3</name>
<dbReference type="Gene3D" id="3.40.50.2300">
    <property type="match status" value="2"/>
</dbReference>
<dbReference type="EMBL" id="DRDR01000021">
    <property type="protein sequence ID" value="HDL59908.1"/>
    <property type="molecule type" value="Genomic_DNA"/>
</dbReference>
<accession>A0A7V0LTE2</accession>
<dbReference type="Proteomes" id="UP000886381">
    <property type="component" value="Unassembled WGS sequence"/>
</dbReference>
<organism evidence="1">
    <name type="scientific">candidate division WOR-3 bacterium</name>
    <dbReference type="NCBI Taxonomy" id="2052148"/>
    <lineage>
        <taxon>Bacteria</taxon>
        <taxon>Bacteria division WOR-3</taxon>
    </lineage>
</organism>
<dbReference type="Gene3D" id="1.25.40.10">
    <property type="entry name" value="Tetratricopeptide repeat domain"/>
    <property type="match status" value="1"/>
</dbReference>
<dbReference type="SUPFAM" id="SSF48452">
    <property type="entry name" value="TPR-like"/>
    <property type="match status" value="1"/>
</dbReference>
<reference evidence="1" key="1">
    <citation type="journal article" date="2020" name="mSystems">
        <title>Genome- and Community-Level Interaction Insights into Carbon Utilization and Element Cycling Functions of Hydrothermarchaeota in Hydrothermal Sediment.</title>
        <authorList>
            <person name="Zhou Z."/>
            <person name="Liu Y."/>
            <person name="Xu W."/>
            <person name="Pan J."/>
            <person name="Luo Z.H."/>
            <person name="Li M."/>
        </authorList>
    </citation>
    <scope>NUCLEOTIDE SEQUENCE [LARGE SCALE GENOMIC DNA]</scope>
    <source>
        <strain evidence="1">HyVt-28</strain>
    </source>
</reference>
<dbReference type="InterPro" id="IPR028082">
    <property type="entry name" value="Peripla_BP_I"/>
</dbReference>